<gene>
    <name evidence="2" type="ORF">GFSPODELE1_LOCUS5398</name>
</gene>
<organism evidence="2 3">
    <name type="scientific">Somion occarium</name>
    <dbReference type="NCBI Taxonomy" id="3059160"/>
    <lineage>
        <taxon>Eukaryota</taxon>
        <taxon>Fungi</taxon>
        <taxon>Dikarya</taxon>
        <taxon>Basidiomycota</taxon>
        <taxon>Agaricomycotina</taxon>
        <taxon>Agaricomycetes</taxon>
        <taxon>Polyporales</taxon>
        <taxon>Cerrenaceae</taxon>
        <taxon>Somion</taxon>
    </lineage>
</organism>
<dbReference type="PANTHER" id="PTHR12905:SF0">
    <property type="entry name" value="CALCINEURIN-LIKE PHOSPHOESTERASE DOMAIN-CONTAINING PROTEIN"/>
    <property type="match status" value="1"/>
</dbReference>
<sequence>MNTSSTARIFPIYDPKNPPEHPGEEWTRDVLLHAGDLSSWGSYPQLAKTVNWLRTLPHPVKVVVAGNHDLCLDEEVELYKSSVVTAAKDMMRNEAALQAGIHYLEYDSAEVTVQNGRTWHFYGSPAAPKYASGSFQYRDIKQGDKIYNRIPSSTEILLTHTPPYGIHDLCKKGTHVGCRSLASHLQSDQLANCRLHVFGHIHEAFGVSIDTLPGGLERVSVNAAIRRSDFPIIVDLRN</sequence>
<dbReference type="InterPro" id="IPR051693">
    <property type="entry name" value="UPF0046_metallophosphoest"/>
</dbReference>
<accession>A0ABP1DEB4</accession>
<evidence type="ECO:0000313" key="3">
    <source>
        <dbReference type="Proteomes" id="UP001497453"/>
    </source>
</evidence>
<keyword evidence="3" id="KW-1185">Reference proteome</keyword>
<proteinExistence type="predicted"/>
<dbReference type="EMBL" id="OZ037946">
    <property type="protein sequence ID" value="CAL1705373.1"/>
    <property type="molecule type" value="Genomic_DNA"/>
</dbReference>
<dbReference type="InterPro" id="IPR004843">
    <property type="entry name" value="Calcineurin-like_PHP"/>
</dbReference>
<evidence type="ECO:0000313" key="2">
    <source>
        <dbReference type="EMBL" id="CAL1705373.1"/>
    </source>
</evidence>
<dbReference type="PANTHER" id="PTHR12905">
    <property type="entry name" value="METALLOPHOSPHOESTERASE"/>
    <property type="match status" value="1"/>
</dbReference>
<dbReference type="Pfam" id="PF00149">
    <property type="entry name" value="Metallophos"/>
    <property type="match status" value="1"/>
</dbReference>
<dbReference type="CDD" id="cd07379">
    <property type="entry name" value="MPP_239FB"/>
    <property type="match status" value="1"/>
</dbReference>
<dbReference type="SUPFAM" id="SSF56300">
    <property type="entry name" value="Metallo-dependent phosphatases"/>
    <property type="match status" value="1"/>
</dbReference>
<protein>
    <recommendedName>
        <fullName evidence="1">Calcineurin-like phosphoesterase domain-containing protein</fullName>
    </recommendedName>
</protein>
<reference evidence="3" key="1">
    <citation type="submission" date="2024-04" db="EMBL/GenBank/DDBJ databases">
        <authorList>
            <person name="Shaw F."/>
            <person name="Minotto A."/>
        </authorList>
    </citation>
    <scope>NUCLEOTIDE SEQUENCE [LARGE SCALE GENOMIC DNA]</scope>
</reference>
<dbReference type="InterPro" id="IPR029052">
    <property type="entry name" value="Metallo-depent_PP-like"/>
</dbReference>
<evidence type="ECO:0000259" key="1">
    <source>
        <dbReference type="Pfam" id="PF00149"/>
    </source>
</evidence>
<dbReference type="Proteomes" id="UP001497453">
    <property type="component" value="Chromosome 3"/>
</dbReference>
<name>A0ABP1DEB4_9APHY</name>
<feature type="domain" description="Calcineurin-like phosphoesterase" evidence="1">
    <location>
        <begin position="25"/>
        <end position="203"/>
    </location>
</feature>
<dbReference type="Gene3D" id="3.60.21.10">
    <property type="match status" value="1"/>
</dbReference>